<protein>
    <recommendedName>
        <fullName evidence="2">Photosynthesis system II assembly factor Ycf48/Hcf136-like domain-containing protein</fullName>
    </recommendedName>
</protein>
<feature type="non-terminal residue" evidence="1">
    <location>
        <position position="182"/>
    </location>
</feature>
<evidence type="ECO:0000313" key="1">
    <source>
        <dbReference type="EMBL" id="GAG11221.1"/>
    </source>
</evidence>
<gene>
    <name evidence="1" type="ORF">S01H1_39209</name>
</gene>
<dbReference type="Gene3D" id="2.130.10.10">
    <property type="entry name" value="YVTN repeat-like/Quinoprotein amine dehydrogenase"/>
    <property type="match status" value="1"/>
</dbReference>
<dbReference type="EMBL" id="BARS01024727">
    <property type="protein sequence ID" value="GAG11221.1"/>
    <property type="molecule type" value="Genomic_DNA"/>
</dbReference>
<sequence length="182" mass="19699">MKKFFVTALCLSAVILLPMFLSGCGSSTLDDDTNGDKKVSEFTVFTAEDGLADNTVTDVVVDYLRKGVWCATLNGISFYSTVDSTWFTFGAEYDIPKMEVNSITIDFLTGDVWTGTVSGPASYGDSTWTALAEMDSLVHRYITTITILTDGSIWFGTKGGVSKWDYITGWTSYTAASGLAGE</sequence>
<dbReference type="PROSITE" id="PS51257">
    <property type="entry name" value="PROKAR_LIPOPROTEIN"/>
    <property type="match status" value="1"/>
</dbReference>
<evidence type="ECO:0008006" key="2">
    <source>
        <dbReference type="Google" id="ProtNLM"/>
    </source>
</evidence>
<reference evidence="1" key="1">
    <citation type="journal article" date="2014" name="Front. Microbiol.">
        <title>High frequency of phylogenetically diverse reductive dehalogenase-homologous genes in deep subseafloor sedimentary metagenomes.</title>
        <authorList>
            <person name="Kawai M."/>
            <person name="Futagami T."/>
            <person name="Toyoda A."/>
            <person name="Takaki Y."/>
            <person name="Nishi S."/>
            <person name="Hori S."/>
            <person name="Arai W."/>
            <person name="Tsubouchi T."/>
            <person name="Morono Y."/>
            <person name="Uchiyama I."/>
            <person name="Ito T."/>
            <person name="Fujiyama A."/>
            <person name="Inagaki F."/>
            <person name="Takami H."/>
        </authorList>
    </citation>
    <scope>NUCLEOTIDE SEQUENCE</scope>
    <source>
        <strain evidence="1">Expedition CK06-06</strain>
    </source>
</reference>
<dbReference type="InterPro" id="IPR015943">
    <property type="entry name" value="WD40/YVTN_repeat-like_dom_sf"/>
</dbReference>
<organism evidence="1">
    <name type="scientific">marine sediment metagenome</name>
    <dbReference type="NCBI Taxonomy" id="412755"/>
    <lineage>
        <taxon>unclassified sequences</taxon>
        <taxon>metagenomes</taxon>
        <taxon>ecological metagenomes</taxon>
    </lineage>
</organism>
<dbReference type="AlphaFoldDB" id="X0WET5"/>
<name>X0WET5_9ZZZZ</name>
<accession>X0WET5</accession>
<proteinExistence type="predicted"/>
<comment type="caution">
    <text evidence="1">The sequence shown here is derived from an EMBL/GenBank/DDBJ whole genome shotgun (WGS) entry which is preliminary data.</text>
</comment>